<dbReference type="AlphaFoldDB" id="A0A9P7VQI4"/>
<dbReference type="Pfam" id="PF00083">
    <property type="entry name" value="Sugar_tr"/>
    <property type="match status" value="2"/>
</dbReference>
<accession>A0A9P7VQI4</accession>
<feature type="transmembrane region" description="Helical" evidence="6">
    <location>
        <begin position="297"/>
        <end position="315"/>
    </location>
</feature>
<evidence type="ECO:0000313" key="7">
    <source>
        <dbReference type="EMBL" id="KAG7444149.1"/>
    </source>
</evidence>
<dbReference type="RefSeq" id="XP_043037649.1">
    <property type="nucleotide sequence ID" value="XM_043189629.1"/>
</dbReference>
<feature type="transmembrane region" description="Helical" evidence="6">
    <location>
        <begin position="46"/>
        <end position="67"/>
    </location>
</feature>
<dbReference type="EMBL" id="MU250541">
    <property type="protein sequence ID" value="KAG7444149.1"/>
    <property type="molecule type" value="Genomic_DNA"/>
</dbReference>
<organism evidence="7 8">
    <name type="scientific">Guyanagaster necrorhizus</name>
    <dbReference type="NCBI Taxonomy" id="856835"/>
    <lineage>
        <taxon>Eukaryota</taxon>
        <taxon>Fungi</taxon>
        <taxon>Dikarya</taxon>
        <taxon>Basidiomycota</taxon>
        <taxon>Agaricomycotina</taxon>
        <taxon>Agaricomycetes</taxon>
        <taxon>Agaricomycetidae</taxon>
        <taxon>Agaricales</taxon>
        <taxon>Marasmiineae</taxon>
        <taxon>Physalacriaceae</taxon>
        <taxon>Guyanagaster</taxon>
    </lineage>
</organism>
<dbReference type="Gene3D" id="1.20.1250.20">
    <property type="entry name" value="MFS general substrate transporter like domains"/>
    <property type="match status" value="1"/>
</dbReference>
<evidence type="ECO:0000256" key="4">
    <source>
        <dbReference type="ARBA" id="ARBA00023136"/>
    </source>
</evidence>
<keyword evidence="8" id="KW-1185">Reference proteome</keyword>
<evidence type="ECO:0000256" key="3">
    <source>
        <dbReference type="ARBA" id="ARBA00022989"/>
    </source>
</evidence>
<feature type="transmembrane region" description="Helical" evidence="6">
    <location>
        <begin position="420"/>
        <end position="439"/>
    </location>
</feature>
<dbReference type="PANTHER" id="PTHR24064">
    <property type="entry name" value="SOLUTE CARRIER FAMILY 22 MEMBER"/>
    <property type="match status" value="1"/>
</dbReference>
<evidence type="ECO:0000256" key="2">
    <source>
        <dbReference type="ARBA" id="ARBA00022692"/>
    </source>
</evidence>
<protein>
    <submittedName>
        <fullName evidence="7">MFS general substrate transporter</fullName>
    </submittedName>
</protein>
<feature type="transmembrane region" description="Helical" evidence="6">
    <location>
        <begin position="79"/>
        <end position="96"/>
    </location>
</feature>
<dbReference type="SUPFAM" id="SSF103473">
    <property type="entry name" value="MFS general substrate transporter"/>
    <property type="match status" value="1"/>
</dbReference>
<feature type="transmembrane region" description="Helical" evidence="6">
    <location>
        <begin position="189"/>
        <end position="212"/>
    </location>
</feature>
<comment type="caution">
    <text evidence="7">The sequence shown here is derived from an EMBL/GenBank/DDBJ whole genome shotgun (WGS) entry which is preliminary data.</text>
</comment>
<dbReference type="InterPro" id="IPR005828">
    <property type="entry name" value="MFS_sugar_transport-like"/>
</dbReference>
<evidence type="ECO:0000256" key="6">
    <source>
        <dbReference type="SAM" id="Phobius"/>
    </source>
</evidence>
<feature type="transmembrane region" description="Helical" evidence="6">
    <location>
        <begin position="224"/>
        <end position="245"/>
    </location>
</feature>
<dbReference type="OrthoDB" id="433512at2759"/>
<dbReference type="GO" id="GO:0016020">
    <property type="term" value="C:membrane"/>
    <property type="evidence" value="ECO:0007669"/>
    <property type="project" value="UniProtKB-SubCell"/>
</dbReference>
<dbReference type="GO" id="GO:0022857">
    <property type="term" value="F:transmembrane transporter activity"/>
    <property type="evidence" value="ECO:0007669"/>
    <property type="project" value="InterPro"/>
</dbReference>
<feature type="transmembrane region" description="Helical" evidence="6">
    <location>
        <begin position="335"/>
        <end position="353"/>
    </location>
</feature>
<feature type="transmembrane region" description="Helical" evidence="6">
    <location>
        <begin position="103"/>
        <end position="121"/>
    </location>
</feature>
<feature type="transmembrane region" description="Helical" evidence="6">
    <location>
        <begin position="390"/>
        <end position="408"/>
    </location>
</feature>
<dbReference type="GeneID" id="66111926"/>
<evidence type="ECO:0000256" key="5">
    <source>
        <dbReference type="SAM" id="MobiDB-lite"/>
    </source>
</evidence>
<keyword evidence="2 6" id="KW-0812">Transmembrane</keyword>
<sequence length="506" mass="55885">MASEKASSDEGHAPAIARSAYILDERRRTALAEVDTAKSSWFHVKICLLAGASFFTDAIDATMIGYVYGHTNQDLGHKVATPVGTFVGQLLFGWLADIVGRKRMYGVELILMIIATFGQTVSGSGHAVNIIGVLIIGVGIGGGYPLSAIISSEFRLYQNWGTYDERSFCISRQGLLWYMLNSFSDTQKTCASSLAAVLVSLIVTVVYKHSILHDTPPNYNHVDYLWHLLIGIGCVPGVIALYFRLTIPETPRFTMDVERNIQQASADISNRTDAPKATWSDFTTYFIQWKNAKSSSIAFYGLGLNSTIILEVVGFGTPLTSDSQKVYDNLKNGNLIPSAAGLIPGYWVCFLFIDSWGRKPIQLMGLHHAFVFLYCLADFFQNFGPNITTFIVPAGNGAIIAQVGFSRLKDIGGPNNFVKHILETFALFMLAGIFSTLLIPETKNKTLEELSNEEQEGFISLHSPAHPSSNYRRQETSPLYYDEPEPGVNQWFTLGSDAVERFQSSR</sequence>
<keyword evidence="3 6" id="KW-1133">Transmembrane helix</keyword>
<feature type="region of interest" description="Disordered" evidence="5">
    <location>
        <begin position="460"/>
        <end position="479"/>
    </location>
</feature>
<keyword evidence="4 6" id="KW-0472">Membrane</keyword>
<dbReference type="InterPro" id="IPR036259">
    <property type="entry name" value="MFS_trans_sf"/>
</dbReference>
<comment type="subcellular location">
    <subcellularLocation>
        <location evidence="1">Membrane</location>
        <topology evidence="1">Multi-pass membrane protein</topology>
    </subcellularLocation>
</comment>
<reference evidence="7" key="1">
    <citation type="submission" date="2020-11" db="EMBL/GenBank/DDBJ databases">
        <title>Adaptations for nitrogen fixation in a non-lichenized fungal sporocarp promotes dispersal by wood-feeding termites.</title>
        <authorList>
            <consortium name="DOE Joint Genome Institute"/>
            <person name="Koch R.A."/>
            <person name="Yoon G."/>
            <person name="Arayal U."/>
            <person name="Lail K."/>
            <person name="Amirebrahimi M."/>
            <person name="Labutti K."/>
            <person name="Lipzen A."/>
            <person name="Riley R."/>
            <person name="Barry K."/>
            <person name="Henrissat B."/>
            <person name="Grigoriev I.V."/>
            <person name="Herr J.R."/>
            <person name="Aime M.C."/>
        </authorList>
    </citation>
    <scope>NUCLEOTIDE SEQUENCE</scope>
    <source>
        <strain evidence="7">MCA 3950</strain>
    </source>
</reference>
<name>A0A9P7VQI4_9AGAR</name>
<proteinExistence type="predicted"/>
<gene>
    <name evidence="7" type="ORF">BT62DRAFT_981774</name>
</gene>
<evidence type="ECO:0000256" key="1">
    <source>
        <dbReference type="ARBA" id="ARBA00004141"/>
    </source>
</evidence>
<evidence type="ECO:0000313" key="8">
    <source>
        <dbReference type="Proteomes" id="UP000812287"/>
    </source>
</evidence>
<dbReference type="Proteomes" id="UP000812287">
    <property type="component" value="Unassembled WGS sequence"/>
</dbReference>
<feature type="transmembrane region" description="Helical" evidence="6">
    <location>
        <begin position="127"/>
        <end position="150"/>
    </location>
</feature>